<keyword evidence="4 10" id="KW-0808">Transferase</keyword>
<proteinExistence type="inferred from homology"/>
<evidence type="ECO:0000256" key="9">
    <source>
        <dbReference type="ARBA" id="ARBA00046608"/>
    </source>
</evidence>
<evidence type="ECO:0000256" key="4">
    <source>
        <dbReference type="ARBA" id="ARBA00022679"/>
    </source>
</evidence>
<dbReference type="RefSeq" id="WP_124999975.1">
    <property type="nucleotide sequence ID" value="NZ_RQXT01000018.1"/>
</dbReference>
<comment type="catalytic activity">
    <reaction evidence="1 10">
        <text>a fatty acyl-[ACP] + phosphate = an acyl phosphate + holo-[ACP]</text>
        <dbReference type="Rhea" id="RHEA:42292"/>
        <dbReference type="Rhea" id="RHEA-COMP:9685"/>
        <dbReference type="Rhea" id="RHEA-COMP:14125"/>
        <dbReference type="ChEBI" id="CHEBI:43474"/>
        <dbReference type="ChEBI" id="CHEBI:59918"/>
        <dbReference type="ChEBI" id="CHEBI:64479"/>
        <dbReference type="ChEBI" id="CHEBI:138651"/>
        <dbReference type="EC" id="2.3.1.274"/>
    </reaction>
</comment>
<evidence type="ECO:0000256" key="3">
    <source>
        <dbReference type="ARBA" id="ARBA00022516"/>
    </source>
</evidence>
<comment type="similarity">
    <text evidence="10">Belongs to the PlsX family.</text>
</comment>
<dbReference type="AlphaFoldDB" id="A0A3P3FTD0"/>
<dbReference type="OrthoDB" id="9806408at2"/>
<evidence type="ECO:0000256" key="5">
    <source>
        <dbReference type="ARBA" id="ARBA00023098"/>
    </source>
</evidence>
<keyword evidence="11" id="KW-0012">Acyltransferase</keyword>
<evidence type="ECO:0000313" key="11">
    <source>
        <dbReference type="EMBL" id="RRI00949.1"/>
    </source>
</evidence>
<dbReference type="PANTHER" id="PTHR30100:SF1">
    <property type="entry name" value="PHOSPHATE ACYLTRANSFERASE"/>
    <property type="match status" value="1"/>
</dbReference>
<dbReference type="PANTHER" id="PTHR30100">
    <property type="entry name" value="FATTY ACID/PHOSPHOLIPID SYNTHESIS PROTEIN PLSX"/>
    <property type="match status" value="1"/>
</dbReference>
<keyword evidence="12" id="KW-1185">Reference proteome</keyword>
<dbReference type="SUPFAM" id="SSF53659">
    <property type="entry name" value="Isocitrate/Isopropylmalate dehydrogenase-like"/>
    <property type="match status" value="1"/>
</dbReference>
<dbReference type="GO" id="GO:0005737">
    <property type="term" value="C:cytoplasm"/>
    <property type="evidence" value="ECO:0007669"/>
    <property type="project" value="UniProtKB-SubCell"/>
</dbReference>
<comment type="caution">
    <text evidence="11">The sequence shown here is derived from an EMBL/GenBank/DDBJ whole genome shotgun (WGS) entry which is preliminary data.</text>
</comment>
<dbReference type="HAMAP" id="MF_00019">
    <property type="entry name" value="PlsX"/>
    <property type="match status" value="1"/>
</dbReference>
<gene>
    <name evidence="10 11" type="primary">plsX</name>
    <name evidence="11" type="ORF">EH240_16480</name>
</gene>
<accession>A0A3P3FTD0</accession>
<keyword evidence="3 10" id="KW-0444">Lipid biosynthesis</keyword>
<comment type="pathway">
    <text evidence="10">Lipid metabolism; phospholipid metabolism.</text>
</comment>
<comment type="function">
    <text evidence="10">Catalyzes the reversible formation of acyl-phosphate (acyl-PO(4)) from acyl-[acyl-carrier-protein] (acyl-ACP). This enzyme utilizes acyl-ACP as fatty acyl donor, but not acyl-CoA.</text>
</comment>
<dbReference type="GO" id="GO:0006633">
    <property type="term" value="P:fatty acid biosynthetic process"/>
    <property type="evidence" value="ECO:0007669"/>
    <property type="project" value="UniProtKB-UniRule"/>
</dbReference>
<dbReference type="InterPro" id="IPR012281">
    <property type="entry name" value="Phospholipid_synth_PlsX-like"/>
</dbReference>
<dbReference type="Proteomes" id="UP000273786">
    <property type="component" value="Unassembled WGS sequence"/>
</dbReference>
<sequence length="356" mass="38162">MIRISIDAMGGDHGPSVVIPALMTVAIRRPDIRFVIFGHEDAVRPELAKFPKLAEASEFIHCEVAVRMDDKPSQALRHGRWKSSMWKAVEAVKNGTAQACISAGNTGALMAMSKFCLRTMATIDRPAIAALWPTTRGESVVLDVGATIGADAHQLIDFAILGTGMARSVFGIERPSVGLLNVGVEEIKGQEEVKEAGRMLREANMASMNYRGFVEGDDIGKGTVDVVVTEGFAGNIALKTAEGTARQIAGYLRAAMSRTLMARIGYVFAKGAFDRLREKMDVGRSNGGVFLGLNGIVVKSHGGADSDGFAAAIELGYDMVRNNLLDRIEADLDLFHARNPNAQANRKSGVAVDAEE</sequence>
<dbReference type="GO" id="GO:0008654">
    <property type="term" value="P:phospholipid biosynthetic process"/>
    <property type="evidence" value="ECO:0007669"/>
    <property type="project" value="UniProtKB-KW"/>
</dbReference>
<dbReference type="GO" id="GO:0043811">
    <property type="term" value="F:phosphate:acyl-[acyl carrier protein] acyltransferase activity"/>
    <property type="evidence" value="ECO:0007669"/>
    <property type="project" value="UniProtKB-UniRule"/>
</dbReference>
<protein>
    <recommendedName>
        <fullName evidence="8 10">Phosphate acyltransferase</fullName>
        <ecNumber evidence="8 10">2.3.1.274</ecNumber>
    </recommendedName>
    <alternativeName>
        <fullName evidence="10">Acyl-ACP phosphotransacylase</fullName>
    </alternativeName>
    <alternativeName>
        <fullName evidence="10">Acyl-[acyl-carrier-protein]--phosphate acyltransferase</fullName>
    </alternativeName>
    <alternativeName>
        <fullName evidence="10">Phosphate-acyl-ACP acyltransferase</fullName>
    </alternativeName>
</protein>
<evidence type="ECO:0000256" key="8">
    <source>
        <dbReference type="ARBA" id="ARBA00024069"/>
    </source>
</evidence>
<dbReference type="Gene3D" id="3.40.718.10">
    <property type="entry name" value="Isopropylmalate Dehydrogenase"/>
    <property type="match status" value="1"/>
</dbReference>
<name>A0A3P3FTD0_9HYPH</name>
<keyword evidence="7 10" id="KW-1208">Phospholipid metabolism</keyword>
<evidence type="ECO:0000313" key="12">
    <source>
        <dbReference type="Proteomes" id="UP000273786"/>
    </source>
</evidence>
<reference evidence="11 12" key="1">
    <citation type="submission" date="2018-11" db="EMBL/GenBank/DDBJ databases">
        <title>the genome of Mesorhizobium tamadayense DSM 28320.</title>
        <authorList>
            <person name="Gao J."/>
        </authorList>
    </citation>
    <scope>NUCLEOTIDE SEQUENCE [LARGE SCALE GENOMIC DNA]</scope>
    <source>
        <strain evidence="11 12">DSM 28320</strain>
    </source>
</reference>
<dbReference type="NCBIfam" id="TIGR00182">
    <property type="entry name" value="plsX"/>
    <property type="match status" value="1"/>
</dbReference>
<keyword evidence="2 10" id="KW-0963">Cytoplasm</keyword>
<dbReference type="EMBL" id="RQXT01000018">
    <property type="protein sequence ID" value="RRI00949.1"/>
    <property type="molecule type" value="Genomic_DNA"/>
</dbReference>
<dbReference type="EC" id="2.3.1.274" evidence="8 10"/>
<keyword evidence="6 10" id="KW-0594">Phospholipid biosynthesis</keyword>
<dbReference type="UniPathway" id="UPA00085"/>
<evidence type="ECO:0000256" key="1">
    <source>
        <dbReference type="ARBA" id="ARBA00001232"/>
    </source>
</evidence>
<evidence type="ECO:0000256" key="2">
    <source>
        <dbReference type="ARBA" id="ARBA00022490"/>
    </source>
</evidence>
<comment type="subunit">
    <text evidence="9 10">Homodimer. Probably interacts with PlsY.</text>
</comment>
<evidence type="ECO:0000256" key="10">
    <source>
        <dbReference type="HAMAP-Rule" id="MF_00019"/>
    </source>
</evidence>
<organism evidence="11 12">
    <name type="scientific">Mesorhizobium tamadayense</name>
    <dbReference type="NCBI Taxonomy" id="425306"/>
    <lineage>
        <taxon>Bacteria</taxon>
        <taxon>Pseudomonadati</taxon>
        <taxon>Pseudomonadota</taxon>
        <taxon>Alphaproteobacteria</taxon>
        <taxon>Hyphomicrobiales</taxon>
        <taxon>Phyllobacteriaceae</taxon>
        <taxon>Mesorhizobium</taxon>
    </lineage>
</organism>
<dbReference type="PIRSF" id="PIRSF002465">
    <property type="entry name" value="Phsphlp_syn_PlsX"/>
    <property type="match status" value="1"/>
</dbReference>
<keyword evidence="5 10" id="KW-0443">Lipid metabolism</keyword>
<evidence type="ECO:0000256" key="7">
    <source>
        <dbReference type="ARBA" id="ARBA00023264"/>
    </source>
</evidence>
<comment type="subcellular location">
    <subcellularLocation>
        <location evidence="10">Cytoplasm</location>
    </subcellularLocation>
    <text evidence="10">Associated with the membrane possibly through PlsY.</text>
</comment>
<evidence type="ECO:0000256" key="6">
    <source>
        <dbReference type="ARBA" id="ARBA00023209"/>
    </source>
</evidence>
<dbReference type="InterPro" id="IPR003664">
    <property type="entry name" value="FA_synthesis"/>
</dbReference>
<dbReference type="Pfam" id="PF02504">
    <property type="entry name" value="FA_synthesis"/>
    <property type="match status" value="1"/>
</dbReference>